<proteinExistence type="predicted"/>
<keyword evidence="1" id="KW-0175">Coiled coil</keyword>
<comment type="caution">
    <text evidence="3">The sequence shown here is derived from an EMBL/GenBank/DDBJ whole genome shotgun (WGS) entry which is preliminary data.</text>
</comment>
<dbReference type="Proteomes" id="UP000078544">
    <property type="component" value="Unassembled WGS sequence"/>
</dbReference>
<organism evidence="3 4">
    <name type="scientific">Moelleriella libera RCEF 2490</name>
    <dbReference type="NCBI Taxonomy" id="1081109"/>
    <lineage>
        <taxon>Eukaryota</taxon>
        <taxon>Fungi</taxon>
        <taxon>Dikarya</taxon>
        <taxon>Ascomycota</taxon>
        <taxon>Pezizomycotina</taxon>
        <taxon>Sordariomycetes</taxon>
        <taxon>Hypocreomycetidae</taxon>
        <taxon>Hypocreales</taxon>
        <taxon>Clavicipitaceae</taxon>
        <taxon>Moelleriella</taxon>
    </lineage>
</organism>
<sequence>MEYLEEATLVKSNMSEASGHSQGRLLVLEPYPVLLGSDRQRHHQKPSPGRTSRPKDLESLIQQLQARIQAQELELARHNSELKARAQCNENIQESSTQLIITKQGIEELLHFMTCYRPFVLIYLLRDDESEASERRARKCAGLAGVGHSRFDQFIQMAEQNCRDDGIPSDQHPTICLCENLMGQVLISVMKEHNMATRAVEKLLSEREDMTRELQRFNTETLGHHDHDEPWSIQPLDSKASFSLVQLVQRTMRDQEQMMRSVHQNLRIKRHTESTPCFSSSSSSTPTRLATNQHDVV</sequence>
<name>A0A166P0W0_9HYPO</name>
<reference evidence="3 4" key="1">
    <citation type="journal article" date="2016" name="Genome Biol. Evol.">
        <title>Divergent and convergent evolution of fungal pathogenicity.</title>
        <authorList>
            <person name="Shang Y."/>
            <person name="Xiao G."/>
            <person name="Zheng P."/>
            <person name="Cen K."/>
            <person name="Zhan S."/>
            <person name="Wang C."/>
        </authorList>
    </citation>
    <scope>NUCLEOTIDE SEQUENCE [LARGE SCALE GENOMIC DNA]</scope>
    <source>
        <strain evidence="3 4">RCEF 2490</strain>
    </source>
</reference>
<feature type="region of interest" description="Disordered" evidence="2">
    <location>
        <begin position="37"/>
        <end position="56"/>
    </location>
</feature>
<evidence type="ECO:0000313" key="3">
    <source>
        <dbReference type="EMBL" id="KZZ93730.1"/>
    </source>
</evidence>
<accession>A0A166P0W0</accession>
<feature type="coiled-coil region" evidence="1">
    <location>
        <begin position="193"/>
        <end position="220"/>
    </location>
</feature>
<feature type="region of interest" description="Disordered" evidence="2">
    <location>
        <begin position="270"/>
        <end position="297"/>
    </location>
</feature>
<dbReference type="EMBL" id="AZGY01000012">
    <property type="protein sequence ID" value="KZZ93730.1"/>
    <property type="molecule type" value="Genomic_DNA"/>
</dbReference>
<keyword evidence="4" id="KW-1185">Reference proteome</keyword>
<evidence type="ECO:0000313" key="4">
    <source>
        <dbReference type="Proteomes" id="UP000078544"/>
    </source>
</evidence>
<dbReference type="AlphaFoldDB" id="A0A166P0W0"/>
<protein>
    <submittedName>
        <fullName evidence="3">Uncharacterized protein</fullName>
    </submittedName>
</protein>
<feature type="compositionally biased region" description="Polar residues" evidence="2">
    <location>
        <begin position="285"/>
        <end position="297"/>
    </location>
</feature>
<evidence type="ECO:0000256" key="1">
    <source>
        <dbReference type="SAM" id="Coils"/>
    </source>
</evidence>
<gene>
    <name evidence="3" type="ORF">AAL_05446</name>
</gene>
<evidence type="ECO:0000256" key="2">
    <source>
        <dbReference type="SAM" id="MobiDB-lite"/>
    </source>
</evidence>